<proteinExistence type="predicted"/>
<reference evidence="1" key="1">
    <citation type="submission" date="2020-11" db="EMBL/GenBank/DDBJ databases">
        <authorList>
            <person name="Whitehead M."/>
        </authorList>
    </citation>
    <scope>NUCLEOTIDE SEQUENCE</scope>
    <source>
        <strain evidence="1">EGII</strain>
    </source>
</reference>
<dbReference type="AlphaFoldDB" id="A0A811UV29"/>
<protein>
    <submittedName>
        <fullName evidence="1">(Mediterranean fruit fly) hypothetical protein</fullName>
    </submittedName>
</protein>
<evidence type="ECO:0000313" key="2">
    <source>
        <dbReference type="Proteomes" id="UP000606786"/>
    </source>
</evidence>
<name>A0A811UV29_CERCA</name>
<keyword evidence="2" id="KW-1185">Reference proteome</keyword>
<comment type="caution">
    <text evidence="1">The sequence shown here is derived from an EMBL/GenBank/DDBJ whole genome shotgun (WGS) entry which is preliminary data.</text>
</comment>
<gene>
    <name evidence="1" type="ORF">CCAP1982_LOCUS9378</name>
</gene>
<accession>A0A811UV29</accession>
<organism evidence="1 2">
    <name type="scientific">Ceratitis capitata</name>
    <name type="common">Mediterranean fruit fly</name>
    <name type="synonym">Tephritis capitata</name>
    <dbReference type="NCBI Taxonomy" id="7213"/>
    <lineage>
        <taxon>Eukaryota</taxon>
        <taxon>Metazoa</taxon>
        <taxon>Ecdysozoa</taxon>
        <taxon>Arthropoda</taxon>
        <taxon>Hexapoda</taxon>
        <taxon>Insecta</taxon>
        <taxon>Pterygota</taxon>
        <taxon>Neoptera</taxon>
        <taxon>Endopterygota</taxon>
        <taxon>Diptera</taxon>
        <taxon>Brachycera</taxon>
        <taxon>Muscomorpha</taxon>
        <taxon>Tephritoidea</taxon>
        <taxon>Tephritidae</taxon>
        <taxon>Ceratitis</taxon>
        <taxon>Ceratitis</taxon>
    </lineage>
</organism>
<sequence>MKHLNRVICLTLADKRTRAVRKVLESSSYDDYLMICDIICKEPISRTVPSEREIIEIADRQGHFKIRRMIW</sequence>
<dbReference type="Proteomes" id="UP000606786">
    <property type="component" value="Unassembled WGS sequence"/>
</dbReference>
<dbReference type="EMBL" id="CAJHJT010000023">
    <property type="protein sequence ID" value="CAD7000903.1"/>
    <property type="molecule type" value="Genomic_DNA"/>
</dbReference>
<evidence type="ECO:0000313" key="1">
    <source>
        <dbReference type="EMBL" id="CAD7000903.1"/>
    </source>
</evidence>